<evidence type="ECO:0000256" key="7">
    <source>
        <dbReference type="ARBA" id="ARBA00023136"/>
    </source>
</evidence>
<reference evidence="10 11" key="1">
    <citation type="submission" date="2020-06" db="EMBL/GenBank/DDBJ databases">
        <title>The yeast mating-type switching endonuclease HO is a domesticated member of an unorthodox homing genetic element family.</title>
        <authorList>
            <person name="Coughlan A.Y."/>
            <person name="Lombardi L."/>
            <person name="Braun-Galleani S."/>
            <person name="Martos A.R."/>
            <person name="Galeote V."/>
            <person name="Bigey F."/>
            <person name="Dequin S."/>
            <person name="Byrne K.P."/>
            <person name="Wolfe K.H."/>
        </authorList>
    </citation>
    <scope>NUCLEOTIDE SEQUENCE [LARGE SCALE GENOMIC DNA]</scope>
    <source>
        <strain evidence="10 11">CBS2947</strain>
    </source>
</reference>
<feature type="transmembrane region" description="Helical" evidence="9">
    <location>
        <begin position="53"/>
        <end position="74"/>
    </location>
</feature>
<comment type="similarity">
    <text evidence="2">Belongs to the SPCS1 family.</text>
</comment>
<dbReference type="PANTHER" id="PTHR13202">
    <property type="entry name" value="MICROSOMAL SIGNAL PEPTIDASE 12 KDA SUBUNIT"/>
    <property type="match status" value="1"/>
</dbReference>
<organism evidence="10 11">
    <name type="scientific">Torulaspora globosa</name>
    <dbReference type="NCBI Taxonomy" id="48254"/>
    <lineage>
        <taxon>Eukaryota</taxon>
        <taxon>Fungi</taxon>
        <taxon>Dikarya</taxon>
        <taxon>Ascomycota</taxon>
        <taxon>Saccharomycotina</taxon>
        <taxon>Saccharomycetes</taxon>
        <taxon>Saccharomycetales</taxon>
        <taxon>Saccharomycetaceae</taxon>
        <taxon>Torulaspora</taxon>
    </lineage>
</organism>
<dbReference type="Proteomes" id="UP000510647">
    <property type="component" value="Chromosome 5"/>
</dbReference>
<name>A0A7H9HV58_9SACH</name>
<accession>A0A7H9HV58</accession>
<keyword evidence="7 9" id="KW-0472">Membrane</keyword>
<proteinExistence type="inferred from homology"/>
<protein>
    <recommendedName>
        <fullName evidence="3">Signal peptidase complex subunit 1</fullName>
    </recommendedName>
</protein>
<evidence type="ECO:0000256" key="8">
    <source>
        <dbReference type="ARBA" id="ARBA00045204"/>
    </source>
</evidence>
<evidence type="ECO:0000256" key="1">
    <source>
        <dbReference type="ARBA" id="ARBA00004477"/>
    </source>
</evidence>
<comment type="function">
    <text evidence="8">Component of the signal peptidase complex (SPC) which catalyzes the cleavage of N-terminal signal sequences from nascent proteins as they are translocated into the lumen of the endoplasmic reticulum. Dispensable for SPC enzymatic activity.</text>
</comment>
<dbReference type="AlphaFoldDB" id="A0A7H9HV58"/>
<keyword evidence="5" id="KW-0256">Endoplasmic reticulum</keyword>
<evidence type="ECO:0000256" key="4">
    <source>
        <dbReference type="ARBA" id="ARBA00022692"/>
    </source>
</evidence>
<evidence type="ECO:0000256" key="6">
    <source>
        <dbReference type="ARBA" id="ARBA00022989"/>
    </source>
</evidence>
<gene>
    <name evidence="10" type="ORF">HG537_0E04940</name>
</gene>
<sequence length="88" mass="10137">MSEILEEIKHKLVFPIDFPSQRRTERIQNVILAMGSLLSCLVGFYMQSLTHLMVIYGLSIVIALIVVLPAYPSYTRRKLEWARSKIVT</sequence>
<dbReference type="InterPro" id="IPR009542">
    <property type="entry name" value="Spc1/SPCS1"/>
</dbReference>
<keyword evidence="4 9" id="KW-0812">Transmembrane</keyword>
<comment type="subcellular location">
    <subcellularLocation>
        <location evidence="1">Endoplasmic reticulum membrane</location>
        <topology evidence="1">Multi-pass membrane protein</topology>
    </subcellularLocation>
</comment>
<keyword evidence="11" id="KW-1185">Reference proteome</keyword>
<dbReference type="PANTHER" id="PTHR13202:SF0">
    <property type="entry name" value="SIGNAL PEPTIDASE COMPLEX SUBUNIT 1"/>
    <property type="match status" value="1"/>
</dbReference>
<dbReference type="EMBL" id="CP059271">
    <property type="protein sequence ID" value="QLQ81139.1"/>
    <property type="molecule type" value="Genomic_DNA"/>
</dbReference>
<evidence type="ECO:0000313" key="11">
    <source>
        <dbReference type="Proteomes" id="UP000510647"/>
    </source>
</evidence>
<dbReference type="GO" id="GO:0045047">
    <property type="term" value="P:protein targeting to ER"/>
    <property type="evidence" value="ECO:0007669"/>
    <property type="project" value="TreeGrafter"/>
</dbReference>
<evidence type="ECO:0000256" key="2">
    <source>
        <dbReference type="ARBA" id="ARBA00005245"/>
    </source>
</evidence>
<dbReference type="GO" id="GO:0005787">
    <property type="term" value="C:signal peptidase complex"/>
    <property type="evidence" value="ECO:0007669"/>
    <property type="project" value="InterPro"/>
</dbReference>
<evidence type="ECO:0000256" key="3">
    <source>
        <dbReference type="ARBA" id="ARBA00017059"/>
    </source>
</evidence>
<dbReference type="GO" id="GO:0006465">
    <property type="term" value="P:signal peptide processing"/>
    <property type="evidence" value="ECO:0007669"/>
    <property type="project" value="InterPro"/>
</dbReference>
<evidence type="ECO:0000256" key="9">
    <source>
        <dbReference type="SAM" id="Phobius"/>
    </source>
</evidence>
<evidence type="ECO:0000313" key="10">
    <source>
        <dbReference type="EMBL" id="QLQ81139.1"/>
    </source>
</evidence>
<dbReference type="Pfam" id="PF06645">
    <property type="entry name" value="SPC12"/>
    <property type="match status" value="1"/>
</dbReference>
<evidence type="ECO:0000256" key="5">
    <source>
        <dbReference type="ARBA" id="ARBA00022824"/>
    </source>
</evidence>
<dbReference type="OrthoDB" id="263893at2759"/>
<feature type="transmembrane region" description="Helical" evidence="9">
    <location>
        <begin position="30"/>
        <end position="47"/>
    </location>
</feature>
<keyword evidence="6 9" id="KW-1133">Transmembrane helix</keyword>